<evidence type="ECO:0000256" key="6">
    <source>
        <dbReference type="SAM" id="Coils"/>
    </source>
</evidence>
<dbReference type="Proteomes" id="UP000583929">
    <property type="component" value="Unassembled WGS sequence"/>
</dbReference>
<reference evidence="8 9" key="1">
    <citation type="journal article" date="2020" name="bioRxiv">
        <title>Sequence and annotation of 42 cannabis genomes reveals extensive copy number variation in cannabinoid synthesis and pathogen resistance genes.</title>
        <authorList>
            <person name="Mckernan K.J."/>
            <person name="Helbert Y."/>
            <person name="Kane L.T."/>
            <person name="Ebling H."/>
            <person name="Zhang L."/>
            <person name="Liu B."/>
            <person name="Eaton Z."/>
            <person name="Mclaughlin S."/>
            <person name="Kingan S."/>
            <person name="Baybayan P."/>
            <person name="Concepcion G."/>
            <person name="Jordan M."/>
            <person name="Riva A."/>
            <person name="Barbazuk W."/>
            <person name="Harkins T."/>
        </authorList>
    </citation>
    <scope>NUCLEOTIDE SEQUENCE [LARGE SCALE GENOMIC DNA]</scope>
    <source>
        <strain evidence="9">cv. Jamaican Lion 4</strain>
        <tissue evidence="8">Leaf</tissue>
    </source>
</reference>
<dbReference type="GO" id="GO:0030154">
    <property type="term" value="P:cell differentiation"/>
    <property type="evidence" value="ECO:0007669"/>
    <property type="project" value="UniProtKB-KW"/>
</dbReference>
<evidence type="ECO:0000256" key="5">
    <source>
        <dbReference type="RuleBase" id="RU364012"/>
    </source>
</evidence>
<comment type="caution">
    <text evidence="8">The sequence shown here is derived from an EMBL/GenBank/DDBJ whole genome shotgun (WGS) entry which is preliminary data.</text>
</comment>
<accession>A0A7J6DRP5</accession>
<dbReference type="InterPro" id="IPR012474">
    <property type="entry name" value="Frigida"/>
</dbReference>
<evidence type="ECO:0000256" key="4">
    <source>
        <dbReference type="ARBA" id="ARBA00023089"/>
    </source>
</evidence>
<feature type="compositionally biased region" description="Low complexity" evidence="7">
    <location>
        <begin position="923"/>
        <end position="953"/>
    </location>
</feature>
<keyword evidence="4 5" id="KW-0287">Flowering</keyword>
<protein>
    <recommendedName>
        <fullName evidence="5">FRIGIDA-like protein</fullName>
    </recommendedName>
</protein>
<evidence type="ECO:0000256" key="3">
    <source>
        <dbReference type="ARBA" id="ARBA00022782"/>
    </source>
</evidence>
<dbReference type="PANTHER" id="PTHR31791">
    <property type="entry name" value="FRIGIDA-LIKE PROTEIN 3-RELATED"/>
    <property type="match status" value="1"/>
</dbReference>
<feature type="coiled-coil region" evidence="6">
    <location>
        <begin position="296"/>
        <end position="340"/>
    </location>
</feature>
<evidence type="ECO:0000313" key="8">
    <source>
        <dbReference type="EMBL" id="KAF4348774.1"/>
    </source>
</evidence>
<feature type="coiled-coil region" evidence="6">
    <location>
        <begin position="201"/>
        <end position="228"/>
    </location>
</feature>
<keyword evidence="2 5" id="KW-0217">Developmental protein</keyword>
<sequence>MEEVASELKVTELKQGSLGKAYEVLNTEASTLLMLTFQWKDLEEHFNSIRKTLNEKLEELVEREKNVEAREKQLEAKESQLSVDIAVKAENLNGVEKRIEERNQALDLSIKKKREELEDTVRRYHQAQKSLVEKEKDMEHLAKGIKERTRRLDSLERSIRERSDEVETKKKELDSIRGMLRKCKDDLDVKDRQYRSVRGVVEDHKNEIEQKEQILRVLRSSIHECEKEIKLNDEKLKSIQFSILGKLSEFESIEKRLEFVRMDEEVIKNNFFSLKKSVDECAFEFDMKGVQFESLVENLQLKEKSLESKIEELGLIQKGVKEILEEVELKEKNVASFQRLVEERFQEVEKRDLFEKRVNEFPTWRQIGFESIQKSTGLLGVTEENNLKLDKSENNLNTADFLSFATYQYSITNGQYLQMLLSDQLRRHEFRCTELYAVLQTSPDPPKLVLDAVKGFYPLHSSSDNKELDLKIVRRSCLLLLGQLMNTSPDISPQVREEAMKLAVDWKAKMTVTTEKEKSLEVLGFLQLLASFRLSSAFNADEVLSLFDVVDQNREAIELHRALCIADKEHGSNSELLSIVQVICVVVMVYFLVPNSLLSAVDMEEEAQNFGANDTAASSSNFKSISTTSERSSEHILLEELTQDKILSVLQMPDPAKQVLVIVEESFSKLRKSGDVGFKESVMLSYISLFEQLLRISPRIESHLREYAIKVAYEWKEKIRANIENSLELLGFLHFLGIYRIFPIFEDDDDILSFLDTITQNKHALELSRPLASAYKIPFFIQHLIQRNKFIAAIRLTYAFELTEMFEPVKLLKEYMDYVKSYTRQLCVQKKSAEEKDAATDEEIAALMNVVECIKIYGLETQLSPDNITKRIALLEKIKNDRKHSTLFFQSQDEKQPQPQPQPQQQQQQTGGRRKRRKGSPVSQQQSLKQSKNQCTRATSSPKSSCSPVSKVVPQQMNYPPNLIGVGAALASRLQFGSADSNNAVGVLPDQYEPHLFTFY</sequence>
<dbReference type="PANTHER" id="PTHR31791:SF37">
    <property type="entry name" value="A_TM021B04.7 PROTEIN"/>
    <property type="match status" value="1"/>
</dbReference>
<name>A0A7J6DRP5_CANSA</name>
<dbReference type="Pfam" id="PF07899">
    <property type="entry name" value="Frigida"/>
    <property type="match status" value="2"/>
</dbReference>
<feature type="region of interest" description="Disordered" evidence="7">
    <location>
        <begin position="891"/>
        <end position="953"/>
    </location>
</feature>
<dbReference type="SUPFAM" id="SSF57997">
    <property type="entry name" value="Tropomyosin"/>
    <property type="match status" value="1"/>
</dbReference>
<proteinExistence type="inferred from homology"/>
<keyword evidence="3 5" id="KW-0221">Differentiation</keyword>
<organism evidence="8 9">
    <name type="scientific">Cannabis sativa</name>
    <name type="common">Hemp</name>
    <name type="synonym">Marijuana</name>
    <dbReference type="NCBI Taxonomy" id="3483"/>
    <lineage>
        <taxon>Eukaryota</taxon>
        <taxon>Viridiplantae</taxon>
        <taxon>Streptophyta</taxon>
        <taxon>Embryophyta</taxon>
        <taxon>Tracheophyta</taxon>
        <taxon>Spermatophyta</taxon>
        <taxon>Magnoliopsida</taxon>
        <taxon>eudicotyledons</taxon>
        <taxon>Gunneridae</taxon>
        <taxon>Pentapetalae</taxon>
        <taxon>rosids</taxon>
        <taxon>fabids</taxon>
        <taxon>Rosales</taxon>
        <taxon>Cannabaceae</taxon>
        <taxon>Cannabis</taxon>
    </lineage>
</organism>
<comment type="similarity">
    <text evidence="1 5">Belongs to the Frigida family.</text>
</comment>
<gene>
    <name evidence="8" type="ORF">G4B88_018193</name>
</gene>
<dbReference type="EMBL" id="JAATIQ010000670">
    <property type="protein sequence ID" value="KAF4348774.1"/>
    <property type="molecule type" value="Genomic_DNA"/>
</dbReference>
<dbReference type="AlphaFoldDB" id="A0A7J6DRP5"/>
<evidence type="ECO:0000256" key="1">
    <source>
        <dbReference type="ARBA" id="ARBA00008956"/>
    </source>
</evidence>
<dbReference type="GO" id="GO:0009908">
    <property type="term" value="P:flower development"/>
    <property type="evidence" value="ECO:0007669"/>
    <property type="project" value="UniProtKB-KW"/>
</dbReference>
<evidence type="ECO:0000256" key="2">
    <source>
        <dbReference type="ARBA" id="ARBA00022473"/>
    </source>
</evidence>
<evidence type="ECO:0000313" key="9">
    <source>
        <dbReference type="Proteomes" id="UP000583929"/>
    </source>
</evidence>
<evidence type="ECO:0000256" key="7">
    <source>
        <dbReference type="SAM" id="MobiDB-lite"/>
    </source>
</evidence>
<keyword evidence="9" id="KW-1185">Reference proteome</keyword>
<keyword evidence="6" id="KW-0175">Coiled coil</keyword>
<feature type="coiled-coil region" evidence="6">
    <location>
        <begin position="50"/>
        <end position="172"/>
    </location>
</feature>